<dbReference type="Pfam" id="PF13560">
    <property type="entry name" value="HTH_31"/>
    <property type="match status" value="1"/>
</dbReference>
<organism evidence="2 3">
    <name type="scientific">Micromonospora fiedleri</name>
    <dbReference type="NCBI Taxonomy" id="1157498"/>
    <lineage>
        <taxon>Bacteria</taxon>
        <taxon>Bacillati</taxon>
        <taxon>Actinomycetota</taxon>
        <taxon>Actinomycetes</taxon>
        <taxon>Micromonosporales</taxon>
        <taxon>Micromonosporaceae</taxon>
        <taxon>Micromonospora</taxon>
    </lineage>
</organism>
<dbReference type="InterPro" id="IPR010982">
    <property type="entry name" value="Lambda_DNA-bd_dom_sf"/>
</dbReference>
<dbReference type="RefSeq" id="WP_203224391.1">
    <property type="nucleotide sequence ID" value="NZ_JAETXL010000015.1"/>
</dbReference>
<feature type="domain" description="HTH cro/C1-type" evidence="1">
    <location>
        <begin position="6"/>
        <end position="61"/>
    </location>
</feature>
<reference evidence="2 3" key="1">
    <citation type="submission" date="2021-01" db="EMBL/GenBank/DDBJ databases">
        <title>Genome sequencing of Micromonospora fiedleri MG-37.</title>
        <authorList>
            <person name="Moreland P.E.J."/>
            <person name="Stach J.E.M."/>
        </authorList>
    </citation>
    <scope>NUCLEOTIDE SEQUENCE [LARGE SCALE GENOMIC DNA]</scope>
    <source>
        <strain evidence="2 3">MG-37</strain>
    </source>
</reference>
<dbReference type="SUPFAM" id="SSF48452">
    <property type="entry name" value="TPR-like"/>
    <property type="match status" value="1"/>
</dbReference>
<sequence>MIGEQIARLRSAAHLTQDQLAERAGISVDVIRRLEQGVRHSARLNTLTKIATALGAELSVIIAPRTTFAPEPDRGIPAIREAITSSTVDQLGGLAESDADIDLTRLATSVDSAWHIWQRGEYSILGRLLPDLIAEARHASKESTGADQEHAYSLLATVFELAAGVTVMLGHEDLAWLSTERAVAASEHCADEVTKASAVYWAAWILRRQGRFRESLTAATRAAETHEPRMTRATPAQLTVWGGLLINAAGAAARDDRAGTATDLLAFARTAAVRLGQDRVDRWSVFGPRLVAQSAVINATELGDFDTAVRLSAEVEATRSRVPVTWESRYLLALAQAQVELGQDIPATETLHKTRRLTPEWIRYHRLARDLTAELTTRIPAGRKPELDELSRHLLMT</sequence>
<proteinExistence type="predicted"/>
<dbReference type="Proteomes" id="UP000661193">
    <property type="component" value="Unassembled WGS sequence"/>
</dbReference>
<dbReference type="SMART" id="SM00530">
    <property type="entry name" value="HTH_XRE"/>
    <property type="match status" value="1"/>
</dbReference>
<dbReference type="EMBL" id="JAETXL010000015">
    <property type="protein sequence ID" value="MBL6280163.1"/>
    <property type="molecule type" value="Genomic_DNA"/>
</dbReference>
<dbReference type="Gene3D" id="1.10.260.40">
    <property type="entry name" value="lambda repressor-like DNA-binding domains"/>
    <property type="match status" value="1"/>
</dbReference>
<gene>
    <name evidence="2" type="ORF">JMF97_28775</name>
</gene>
<evidence type="ECO:0000313" key="3">
    <source>
        <dbReference type="Proteomes" id="UP000661193"/>
    </source>
</evidence>
<dbReference type="Gene3D" id="1.25.40.10">
    <property type="entry name" value="Tetratricopeptide repeat domain"/>
    <property type="match status" value="1"/>
</dbReference>
<name>A0ABS1UWW8_9ACTN</name>
<evidence type="ECO:0000259" key="1">
    <source>
        <dbReference type="PROSITE" id="PS50943"/>
    </source>
</evidence>
<dbReference type="InterPro" id="IPR001387">
    <property type="entry name" value="Cro/C1-type_HTH"/>
</dbReference>
<dbReference type="SUPFAM" id="SSF47413">
    <property type="entry name" value="lambda repressor-like DNA-binding domains"/>
    <property type="match status" value="1"/>
</dbReference>
<dbReference type="PROSITE" id="PS50943">
    <property type="entry name" value="HTH_CROC1"/>
    <property type="match status" value="1"/>
</dbReference>
<protein>
    <submittedName>
        <fullName evidence="2">Helix-turn-helix transcriptional regulator</fullName>
    </submittedName>
</protein>
<keyword evidence="3" id="KW-1185">Reference proteome</keyword>
<evidence type="ECO:0000313" key="2">
    <source>
        <dbReference type="EMBL" id="MBL6280163.1"/>
    </source>
</evidence>
<dbReference type="CDD" id="cd00093">
    <property type="entry name" value="HTH_XRE"/>
    <property type="match status" value="1"/>
</dbReference>
<comment type="caution">
    <text evidence="2">The sequence shown here is derived from an EMBL/GenBank/DDBJ whole genome shotgun (WGS) entry which is preliminary data.</text>
</comment>
<accession>A0ABS1UWW8</accession>
<dbReference type="InterPro" id="IPR011990">
    <property type="entry name" value="TPR-like_helical_dom_sf"/>
</dbReference>